<dbReference type="GO" id="GO:0098882">
    <property type="term" value="F:structural constituent of presynaptic active zone"/>
    <property type="evidence" value="ECO:0007669"/>
    <property type="project" value="TreeGrafter"/>
</dbReference>
<dbReference type="Pfam" id="PF00168">
    <property type="entry name" value="C2"/>
    <property type="match status" value="1"/>
</dbReference>
<accession>A0A8C4Q5M4</accession>
<feature type="region of interest" description="Disordered" evidence="1">
    <location>
        <begin position="783"/>
        <end position="816"/>
    </location>
</feature>
<feature type="compositionally biased region" description="Basic and acidic residues" evidence="1">
    <location>
        <begin position="1062"/>
        <end position="1074"/>
    </location>
</feature>
<feature type="compositionally biased region" description="Polar residues" evidence="1">
    <location>
        <begin position="1983"/>
        <end position="1999"/>
    </location>
</feature>
<feature type="compositionally biased region" description="Polar residues" evidence="1">
    <location>
        <begin position="2223"/>
        <end position="2237"/>
    </location>
</feature>
<organism evidence="4 5">
    <name type="scientific">Eptatretus burgeri</name>
    <name type="common">Inshore hagfish</name>
    <dbReference type="NCBI Taxonomy" id="7764"/>
    <lineage>
        <taxon>Eukaryota</taxon>
        <taxon>Metazoa</taxon>
        <taxon>Chordata</taxon>
        <taxon>Craniata</taxon>
        <taxon>Vertebrata</taxon>
        <taxon>Cyclostomata</taxon>
        <taxon>Myxini</taxon>
        <taxon>Myxiniformes</taxon>
        <taxon>Myxinidae</taxon>
        <taxon>Eptatretinae</taxon>
        <taxon>Eptatretus</taxon>
    </lineage>
</organism>
<dbReference type="PROSITE" id="PS50004">
    <property type="entry name" value="C2"/>
    <property type="match status" value="1"/>
</dbReference>
<feature type="region of interest" description="Disordered" evidence="1">
    <location>
        <begin position="964"/>
        <end position="1110"/>
    </location>
</feature>
<dbReference type="PANTHER" id="PTHR14113:SF6">
    <property type="entry name" value="PROTEIN PICCOLO"/>
    <property type="match status" value="1"/>
</dbReference>
<feature type="compositionally biased region" description="Basic and acidic residues" evidence="1">
    <location>
        <begin position="786"/>
        <end position="805"/>
    </location>
</feature>
<feature type="domain" description="PDZ" evidence="3">
    <location>
        <begin position="824"/>
        <end position="914"/>
    </location>
</feature>
<feature type="region of interest" description="Disordered" evidence="1">
    <location>
        <begin position="2045"/>
        <end position="2077"/>
    </location>
</feature>
<dbReference type="PROSITE" id="PS50106">
    <property type="entry name" value="PDZ"/>
    <property type="match status" value="1"/>
</dbReference>
<feature type="compositionally biased region" description="Polar residues" evidence="1">
    <location>
        <begin position="1779"/>
        <end position="1790"/>
    </location>
</feature>
<dbReference type="SMART" id="SM00228">
    <property type="entry name" value="PDZ"/>
    <property type="match status" value="1"/>
</dbReference>
<dbReference type="InterPro" id="IPR036034">
    <property type="entry name" value="PDZ_sf"/>
</dbReference>
<name>A0A8C4Q5M4_EPTBU</name>
<dbReference type="GO" id="GO:0098982">
    <property type="term" value="C:GABA-ergic synapse"/>
    <property type="evidence" value="ECO:0007669"/>
    <property type="project" value="TreeGrafter"/>
</dbReference>
<evidence type="ECO:0000313" key="4">
    <source>
        <dbReference type="Ensembl" id="ENSEBUP00000010212.1"/>
    </source>
</evidence>
<feature type="compositionally biased region" description="Low complexity" evidence="1">
    <location>
        <begin position="149"/>
        <end position="169"/>
    </location>
</feature>
<evidence type="ECO:0000259" key="3">
    <source>
        <dbReference type="PROSITE" id="PS50106"/>
    </source>
</evidence>
<feature type="compositionally biased region" description="Polar residues" evidence="1">
    <location>
        <begin position="2045"/>
        <end position="2062"/>
    </location>
</feature>
<dbReference type="Pfam" id="PF00595">
    <property type="entry name" value="PDZ"/>
    <property type="match status" value="1"/>
</dbReference>
<feature type="compositionally biased region" description="Low complexity" evidence="1">
    <location>
        <begin position="1946"/>
        <end position="1957"/>
    </location>
</feature>
<feature type="compositionally biased region" description="Low complexity" evidence="1">
    <location>
        <begin position="643"/>
        <end position="656"/>
    </location>
</feature>
<feature type="compositionally biased region" description="Polar residues" evidence="1">
    <location>
        <begin position="997"/>
        <end position="1019"/>
    </location>
</feature>
<evidence type="ECO:0000259" key="2">
    <source>
        <dbReference type="PROSITE" id="PS50004"/>
    </source>
</evidence>
<proteinExistence type="predicted"/>
<feature type="region of interest" description="Disordered" evidence="1">
    <location>
        <begin position="1971"/>
        <end position="2005"/>
    </location>
</feature>
<dbReference type="Gene3D" id="2.30.42.10">
    <property type="match status" value="1"/>
</dbReference>
<feature type="region of interest" description="Disordered" evidence="1">
    <location>
        <begin position="1650"/>
        <end position="1809"/>
    </location>
</feature>
<reference evidence="4" key="2">
    <citation type="submission" date="2025-09" db="UniProtKB">
        <authorList>
            <consortium name="Ensembl"/>
        </authorList>
    </citation>
    <scope>IDENTIFICATION</scope>
</reference>
<dbReference type="GO" id="GO:0048788">
    <property type="term" value="C:cytoskeleton of presynaptic active zone"/>
    <property type="evidence" value="ECO:0007669"/>
    <property type="project" value="TreeGrafter"/>
</dbReference>
<feature type="compositionally biased region" description="Polar residues" evidence="1">
    <location>
        <begin position="1175"/>
        <end position="1191"/>
    </location>
</feature>
<protein>
    <submittedName>
        <fullName evidence="4">Uncharacterized protein</fullName>
    </submittedName>
</protein>
<feature type="region of interest" description="Disordered" evidence="1">
    <location>
        <begin position="619"/>
        <end position="667"/>
    </location>
</feature>
<feature type="region of interest" description="Disordered" evidence="1">
    <location>
        <begin position="530"/>
        <end position="549"/>
    </location>
</feature>
<dbReference type="SMART" id="SM00239">
    <property type="entry name" value="C2"/>
    <property type="match status" value="1"/>
</dbReference>
<dbReference type="InterPro" id="IPR000008">
    <property type="entry name" value="C2_dom"/>
</dbReference>
<dbReference type="GO" id="GO:1904071">
    <property type="term" value="P:presynaptic active zone assembly"/>
    <property type="evidence" value="ECO:0007669"/>
    <property type="project" value="TreeGrafter"/>
</dbReference>
<dbReference type="GO" id="GO:0035418">
    <property type="term" value="P:protein localization to synapse"/>
    <property type="evidence" value="ECO:0007669"/>
    <property type="project" value="TreeGrafter"/>
</dbReference>
<evidence type="ECO:0000256" key="1">
    <source>
        <dbReference type="SAM" id="MobiDB-lite"/>
    </source>
</evidence>
<feature type="region of interest" description="Disordered" evidence="1">
    <location>
        <begin position="236"/>
        <end position="256"/>
    </location>
</feature>
<dbReference type="GO" id="GO:0030424">
    <property type="term" value="C:axon"/>
    <property type="evidence" value="ECO:0007669"/>
    <property type="project" value="TreeGrafter"/>
</dbReference>
<dbReference type="SUPFAM" id="SSF49562">
    <property type="entry name" value="C2 domain (Calcium/lipid-binding domain, CaLB)"/>
    <property type="match status" value="1"/>
</dbReference>
<dbReference type="Ensembl" id="ENSEBUT00000010755.1">
    <property type="protein sequence ID" value="ENSEBUP00000010212.1"/>
    <property type="gene ID" value="ENSEBUG00000006563.1"/>
</dbReference>
<dbReference type="Gene3D" id="2.60.40.150">
    <property type="entry name" value="C2 domain"/>
    <property type="match status" value="1"/>
</dbReference>
<feature type="compositionally biased region" description="Polar residues" evidence="1">
    <location>
        <begin position="1138"/>
        <end position="1167"/>
    </location>
</feature>
<feature type="region of interest" description="Disordered" evidence="1">
    <location>
        <begin position="2223"/>
        <end position="2258"/>
    </location>
</feature>
<feature type="domain" description="C2" evidence="2">
    <location>
        <begin position="1806"/>
        <end position="1930"/>
    </location>
</feature>
<reference evidence="4" key="1">
    <citation type="submission" date="2025-08" db="UniProtKB">
        <authorList>
            <consortium name="Ensembl"/>
        </authorList>
    </citation>
    <scope>IDENTIFICATION</scope>
</reference>
<dbReference type="CDD" id="cd06714">
    <property type="entry name" value="PDZ_RIM-like"/>
    <property type="match status" value="1"/>
</dbReference>
<sequence>MRRRREALFQERQRRELAHLIEDRGCFSDSELTTAHHVHHQEQKRIPGMACLSPEREVWDGMSMQSNGNALPKSNSSLPSDCWTPCSSRYHAMQHITDPNGPPSIPMVQTICVNNGPTNSSSEFVKSQMTHRPFSPTTKDLGSDEVGYTSYTTNSLSSPSSDPSISSVTGVAIQSGSSKSSQYEFCNHHSHPEVKSLIQTNTDTEVQTQYEVMDGPNPSLVSPTSREGLCDYVDLQPSRDKPSSFRESPQSSLTGDSLYRELPRNYIVIDDISELTTNSSLVEMFEGQKPEDYDNNIFDKNFGVANDLNSREASQSTGACVEKKEEGMSNFFQESTSTEPHQKHRALSDNAVHETIRLRQMCQHTNQRTPRVVSDMDHATSFDIQDFSENRNRSSCKAERFSMGRLTLEKEAAKQLHTAFSNGVHNRKQETEENNFKFVFPGGTPVDEEFLENAPAIEHDAEKITLLRDKVFSKTFKRQHSFLGGSVVSRKGESFASDKVALRPRSSSVSGLEAISATLAVPSELLNKRSQSPSFGRDLNRPGSPLFRHKMRTRPTSFYDVNETLPGEVFTTGFSGCRSRSFSVGGIVNKTEPLQSFLGHEGGRNRPASVYGILDSKTQNSLTSEMTPSRSCISIPGEEGSKSHSSSSFFSNSGKPRPSKPRPSSVYGVDLASWTQDYITKGNNSSDGPSSAVKLRVKPSSLPVGLGSRRLSLTEQHWEDEEESPLSPVVQPMGMARASAGPLPPISAENREHLGLNAADSPLLSKAVRRLSADCQLLQSSTTGFKKQDKDKQFEDPKDCGDLSKKEHKKTMETSSRYDFPHSRIRLCRDGQDRAFAGNGFGVQIVGGKRMPGGSGDTGAYINSVLPGGAANKTGQLQAGMQVLEWNRVNLTGLTCEQVQEIVSQQEEDLELCVRLDFNMMSGTKTPDHLVETHSPDESKSMGVDPKELALELRKVVMQAALIGQTTQKSSSSTTPSKHDPSTSDVTTSFELPAPSFDSSLSNKTQNVTATKVASQINSPHRPLPTNELPQNQRLSDPPAPSVPVFKDEKTNHQQIQKQNHAPKEHNLNEDRSQHTVSQRINVPPELAPLYPSNSQRGSEGPGKSYPVPCENKNREEYVQIHSAASSSTHRSEKQERGQSVSPQMSFYGNSSNMPHQPFHQSPNISGSPKLPGSPSRSQTQSPQFGQSSPINIPAQPQRAVNSQLHSPPCGIGYPAKPQTNYSPSLSQPCTPLLGTSGSPPFQVHSPQTSPFASPSHSHAGQRHPLPVWGVCPNNSQIYYTDNSFVPPFADPLRNHIELGQTHPVNSSPMNINIVHQLERSHSFQIPQFSSPTRMPQHSAMQRPLQAYACPSLPQMPLRPRSPSRVPMQFMTTSAMVVPPPYMSRPRYHYELADAQYYGTHGVNEALQRNQLPFRQTVSKPCSPVHKPVNPAIAKNQLAYFQSFPQAPCQLVQRPALMRTQSHPLQGCSGSASRLCHPALVRTRSQNFDRIQMTASPPPYCCAIEMHRDPSSIITIASSASTSNIVASRDQPQQRKDVPYNPEPGYPMPTYRNRFHCGAFGFSPQNAMAVQYNHPLHRTNSHQVGNLSPGAYDLQASAFHFPVPSKWPNPQSLQNLLQQELFSHPERVIQYLPHTWKEHVISKAIKHSVPEQRITKRPQSVHQECGPSRQLSSPEIERALPKRSPATQMQLIGPKSHDGFSVPPEKLMTKPKTMTSLETRTPKNSPPAHKQSQPEVPLQANQITSQASSSPQAPHVKANQLPTRGIQGSEDLHRPTSPSPSSLKHQTPASATVKKRHPKAGEKKTKAGSGEVQLIVVHEVRASRLVVQVLQARGLALRNGTEPPDPFAKVYLLPGKGSEFKKKSKFVHKSTNPVWNHAMMFGNISREELPGRTLEVAIWDYDRFASNNFLGEVHISLSEVSTLGYSARWHHLQDSSEKSSRRRHSGSPSLASASGGSEIEVLARSELGYSSTKLQHEDGKSGNARSQGPQETMTTNKVNDGTLVQECKVPSTNVMTEIPVTQKSETSKTLLEHNTILDSQHHLSIDNSTQEASQQPKWQPSLSHHAEPVKEKEQKDKQEMLCNVLEDKSSVAELLDAGTSRISTEAESLENGQQRGRVIEILAEKKAQKPKAPRRTVSLGHGWMKNQERTVGQPSAAAQSELKSTRVFAFQHQATVGHQQASSLITGQAVSALFAPNSCKPIPPPQQMPVTCSISDKTSSSMSLATSKVSGSQKQAFTSTTAGTGTNVNTALSKANSN</sequence>
<dbReference type="Proteomes" id="UP000694388">
    <property type="component" value="Unplaced"/>
</dbReference>
<feature type="compositionally biased region" description="Low complexity" evidence="1">
    <location>
        <begin position="965"/>
        <end position="976"/>
    </location>
</feature>
<feature type="compositionally biased region" description="Low complexity" evidence="1">
    <location>
        <begin position="2238"/>
        <end position="2251"/>
    </location>
</feature>
<feature type="compositionally biased region" description="Polar residues" evidence="1">
    <location>
        <begin position="619"/>
        <end position="632"/>
    </location>
</feature>
<feature type="region of interest" description="Disordered" evidence="1">
    <location>
        <begin position="1934"/>
        <end position="1957"/>
    </location>
</feature>
<feature type="region of interest" description="Disordered" evidence="1">
    <location>
        <begin position="132"/>
        <end position="173"/>
    </location>
</feature>
<feature type="compositionally biased region" description="Polar residues" evidence="1">
    <location>
        <begin position="1712"/>
        <end position="1723"/>
    </location>
</feature>
<feature type="compositionally biased region" description="Polar residues" evidence="1">
    <location>
        <begin position="1730"/>
        <end position="1752"/>
    </location>
</feature>
<feature type="compositionally biased region" description="Polar residues" evidence="1">
    <location>
        <begin position="245"/>
        <end position="255"/>
    </location>
</feature>
<dbReference type="InterPro" id="IPR035892">
    <property type="entry name" value="C2_domain_sf"/>
</dbReference>
<evidence type="ECO:0000313" key="5">
    <source>
        <dbReference type="Proteomes" id="UP000694388"/>
    </source>
</evidence>
<feature type="region of interest" description="Disordered" evidence="1">
    <location>
        <begin position="1123"/>
        <end position="1210"/>
    </location>
</feature>
<feature type="compositionally biased region" description="Basic and acidic residues" evidence="1">
    <location>
        <begin position="2064"/>
        <end position="2077"/>
    </location>
</feature>
<dbReference type="GO" id="GO:0098978">
    <property type="term" value="C:glutamatergic synapse"/>
    <property type="evidence" value="ECO:0007669"/>
    <property type="project" value="TreeGrafter"/>
</dbReference>
<dbReference type="InterPro" id="IPR052098">
    <property type="entry name" value="Presynaptic_Scaffold_Bsn/Pclo"/>
</dbReference>
<dbReference type="SUPFAM" id="SSF50156">
    <property type="entry name" value="PDZ domain-like"/>
    <property type="match status" value="1"/>
</dbReference>
<dbReference type="PANTHER" id="PTHR14113">
    <property type="entry name" value="PICCOLO/BASSOON"/>
    <property type="match status" value="1"/>
</dbReference>
<keyword evidence="5" id="KW-1185">Reference proteome</keyword>
<dbReference type="InterPro" id="IPR001478">
    <property type="entry name" value="PDZ"/>
</dbReference>
<dbReference type="GeneTree" id="ENSGT00620000087961"/>